<accession>A0A840U892</accession>
<evidence type="ECO:0000313" key="2">
    <source>
        <dbReference type="Proteomes" id="UP000591735"/>
    </source>
</evidence>
<sequence>MPTQIEQILILAKTYPSPSASYVETSCVAGITEQGEMRRLYPVPFRLLKDNQQFQKWQWIEVRTEKARADHRPESHRVFVDTINCYHRIDTKNAWCERRHWLAKIPTYSSAEEINQAREKCGVSMALLKPASIESLEIQKARNSDWTDDEKVKLIKDQIQGNLFSEHDATKEMHQLRKVPFDFYYNVTYQTPNGIVRDKLKIIDWEACALYWNCVRSHGPEWQTPFRERLEEKLLRNDLQLLVGNQHRFQSQWLIISLIYPPKIDTSTPLQQPLF</sequence>
<protein>
    <submittedName>
        <fullName evidence="1">Uncharacterized protein</fullName>
    </submittedName>
</protein>
<evidence type="ECO:0000313" key="1">
    <source>
        <dbReference type="EMBL" id="MBB5321182.1"/>
    </source>
</evidence>
<keyword evidence="2" id="KW-1185">Reference proteome</keyword>
<comment type="caution">
    <text evidence="1">The sequence shown here is derived from an EMBL/GenBank/DDBJ whole genome shotgun (WGS) entry which is preliminary data.</text>
</comment>
<reference evidence="1 2" key="1">
    <citation type="submission" date="2020-08" db="EMBL/GenBank/DDBJ databases">
        <title>Genomic Encyclopedia of Type Strains, Phase IV (KMG-IV): sequencing the most valuable type-strain genomes for metagenomic binning, comparative biology and taxonomic classification.</title>
        <authorList>
            <person name="Goeker M."/>
        </authorList>
    </citation>
    <scope>NUCLEOTIDE SEQUENCE [LARGE SCALE GENOMIC DNA]</scope>
    <source>
        <strain evidence="1 2">DSM 22359</strain>
    </source>
</reference>
<name>A0A840U892_9GAMM</name>
<dbReference type="AlphaFoldDB" id="A0A840U892"/>
<proteinExistence type="predicted"/>
<dbReference type="EMBL" id="JACHFE010000004">
    <property type="protein sequence ID" value="MBB5321182.1"/>
    <property type="molecule type" value="Genomic_DNA"/>
</dbReference>
<gene>
    <name evidence="1" type="ORF">HNR38_001671</name>
</gene>
<dbReference type="RefSeq" id="WP_183702108.1">
    <property type="nucleotide sequence ID" value="NZ_JACHFE010000004.1"/>
</dbReference>
<dbReference type="Proteomes" id="UP000591735">
    <property type="component" value="Unassembled WGS sequence"/>
</dbReference>
<organism evidence="1 2">
    <name type="scientific">Marinobacter oulmenensis</name>
    <dbReference type="NCBI Taxonomy" id="643747"/>
    <lineage>
        <taxon>Bacteria</taxon>
        <taxon>Pseudomonadati</taxon>
        <taxon>Pseudomonadota</taxon>
        <taxon>Gammaproteobacteria</taxon>
        <taxon>Pseudomonadales</taxon>
        <taxon>Marinobacteraceae</taxon>
        <taxon>Marinobacter</taxon>
    </lineage>
</organism>